<gene>
    <name evidence="1" type="ORF">HELGO_WM42214</name>
</gene>
<evidence type="ECO:0000313" key="1">
    <source>
        <dbReference type="EMBL" id="CAA6816113.1"/>
    </source>
</evidence>
<sequence length="235" mass="27256">MPKIDYIFCWVCCLLCACQPNAEKKAETASTIKKQDSIVSKPAIELDTTATILLEPAPIDSHNFYYQPNKNSKELKRFLTEPIDLPKFKKKNAANSRARNGKDYYLKPKEKGFYYNYFLFRGCSDYGLVIDVYMYGESAGSYSKANETLVDLKCRCKLRDLKDLDLVGKKWETIKEKYGHNYLKLGNKRIYAYKGNLLILEIGRKNISSYRYLRTNLRQIKSVDDLPKVIFQEAT</sequence>
<dbReference type="EMBL" id="CACVAQ010000233">
    <property type="protein sequence ID" value="CAA6816113.1"/>
    <property type="molecule type" value="Genomic_DNA"/>
</dbReference>
<reference evidence="1" key="1">
    <citation type="submission" date="2020-01" db="EMBL/GenBank/DDBJ databases">
        <authorList>
            <person name="Meier V. D."/>
            <person name="Meier V D."/>
        </authorList>
    </citation>
    <scope>NUCLEOTIDE SEQUENCE</scope>
    <source>
        <strain evidence="1">HLG_WM_MAG_10</strain>
    </source>
</reference>
<evidence type="ECO:0008006" key="2">
    <source>
        <dbReference type="Google" id="ProtNLM"/>
    </source>
</evidence>
<protein>
    <recommendedName>
        <fullName evidence="2">Lipoprotein</fullName>
    </recommendedName>
</protein>
<dbReference type="AlphaFoldDB" id="A0A6S6TKD6"/>
<proteinExistence type="predicted"/>
<dbReference type="PROSITE" id="PS51257">
    <property type="entry name" value="PROKAR_LIPOPROTEIN"/>
    <property type="match status" value="1"/>
</dbReference>
<name>A0A6S6TKD6_9BACT</name>
<organism evidence="1">
    <name type="scientific">uncultured Aureispira sp</name>
    <dbReference type="NCBI Taxonomy" id="1331704"/>
    <lineage>
        <taxon>Bacteria</taxon>
        <taxon>Pseudomonadati</taxon>
        <taxon>Bacteroidota</taxon>
        <taxon>Saprospiria</taxon>
        <taxon>Saprospirales</taxon>
        <taxon>Saprospiraceae</taxon>
        <taxon>Aureispira</taxon>
        <taxon>environmental samples</taxon>
    </lineage>
</organism>
<accession>A0A6S6TKD6</accession>